<dbReference type="Proteomes" id="UP000216052">
    <property type="component" value="Chromosome"/>
</dbReference>
<evidence type="ECO:0000256" key="4">
    <source>
        <dbReference type="SAM" id="Coils"/>
    </source>
</evidence>
<gene>
    <name evidence="6" type="primary">dnaG_2</name>
    <name evidence="6" type="ORF">SPACI_010770</name>
</gene>
<evidence type="ECO:0000256" key="2">
    <source>
        <dbReference type="ARBA" id="ARBA00022771"/>
    </source>
</evidence>
<reference evidence="6" key="1">
    <citation type="submission" date="2024-05" db="EMBL/GenBank/DDBJ databases">
        <title>Isolation and characterization of Sporomusa carbonis sp. nov., a carboxydotrophic hydrogenogen in the genus of Sporomusa isolated from a charcoal burning pile.</title>
        <authorList>
            <person name="Boeer T."/>
            <person name="Rosenbaum F."/>
            <person name="Eysell L."/>
            <person name="Mueller V."/>
            <person name="Daniel R."/>
            <person name="Poehlein A."/>
        </authorList>
    </citation>
    <scope>NUCLEOTIDE SEQUENCE [LARGE SCALE GENOMIC DNA]</scope>
    <source>
        <strain evidence="6">DSM 3132</strain>
    </source>
</reference>
<dbReference type="SUPFAM" id="SSF57783">
    <property type="entry name" value="Zinc beta-ribbon"/>
    <property type="match status" value="1"/>
</dbReference>
<dbReference type="SMART" id="SM00400">
    <property type="entry name" value="ZnF_CHCC"/>
    <property type="match status" value="1"/>
</dbReference>
<sequence length="825" mass="91759">MFYCIGGDGIVDIIEAIKERLLILDAYNRYCIGGALKEKNGEYWGCCPFHNEDTASFSVNPQKGSFYCFGCGAKGDVIELVKLAKGFANTADTIKFLADELGLNNEPPKQAFDWSQATKDREHVWTTIEGQEILKKEIWKMPDGQKQALWFHKDAGQWLKGKNGLQCGLYRQSEVQDDIENHRTIYAVEGEKDCDTVRGHGLAATTVGGASDYWKVQHINIIPPGHEVVILGDNDLPGRNLQQDTARKLYEHGCKVKVIDLPGLPLKGDITDWLSAGHTKDELSKLVEQAQEYTSQYSQNPQNDEWPEIIPLSSYTVPTFPVQCLPDWLQRYTTELSIATQTPIDLSCMLVLSVIVAAVARKVEIMPHDGWREPLNIYTVTALPPASRKSAVFTECTLPLVEYEKGLRQSKAAEVRTAQNEFKALEQALQQAQSAKAKALANGKSLEHDAINELSKRIEEFQVPSMPRLVADDSTIESIAALLAEQQGRMAIMSAEGDLFDILAGRYSSGNIVNIGVVLKGHSGDFVRVDRIGRGSISIDNPALTIGLAIQPDVLRGLVQKPGFRGRGLLGRFLYSLPQSNIGHRNINTIALSEMTHQRYCNKIKSLLDLQFHGYTNVLLLDDAAKVEFIKFEEWLEPNLADGGELASITDWGGKLSGAVARIAGILYMAKHAGDNEPWKQRINRDEINNAVKIGSYLIEHAKAAFNIMGDNEDIESAKIFLRWIEKTGVQEFKKRDLFQSIKGSFPRVEMLDAGLSILLDYGYIRKKVSEKNKAGRPSVIYEVNPKYTSQNSQNTQNPLVKVSFGDIEDIENSLQGINLLGGEF</sequence>
<dbReference type="EMBL" id="CP155571">
    <property type="protein sequence ID" value="XFO71062.1"/>
    <property type="molecule type" value="Genomic_DNA"/>
</dbReference>
<evidence type="ECO:0000259" key="5">
    <source>
        <dbReference type="SMART" id="SM00400"/>
    </source>
</evidence>
<keyword evidence="6" id="KW-0548">Nucleotidyltransferase</keyword>
<name>A0ABZ3IYB3_SPOA4</name>
<dbReference type="InterPro" id="IPR034154">
    <property type="entry name" value="TOPRIM_DnaG/twinkle"/>
</dbReference>
<dbReference type="Pfam" id="PF01807">
    <property type="entry name" value="Zn_ribbon_DnaG"/>
    <property type="match status" value="1"/>
</dbReference>
<keyword evidence="6" id="KW-0808">Transferase</keyword>
<evidence type="ECO:0000256" key="3">
    <source>
        <dbReference type="ARBA" id="ARBA00022833"/>
    </source>
</evidence>
<organism evidence="6 7">
    <name type="scientific">Sporomusa acidovorans (strain ATCC 49682 / DSM 3132 / Mol)</name>
    <dbReference type="NCBI Taxonomy" id="1123286"/>
    <lineage>
        <taxon>Bacteria</taxon>
        <taxon>Bacillati</taxon>
        <taxon>Bacillota</taxon>
        <taxon>Negativicutes</taxon>
        <taxon>Selenomonadales</taxon>
        <taxon>Sporomusaceae</taxon>
        <taxon>Sporomusa</taxon>
    </lineage>
</organism>
<dbReference type="EC" id="2.7.7.-" evidence="6"/>
<evidence type="ECO:0000313" key="6">
    <source>
        <dbReference type="EMBL" id="XFO71062.1"/>
    </source>
</evidence>
<keyword evidence="3" id="KW-0862">Zinc</keyword>
<dbReference type="PANTHER" id="PTHR30313:SF2">
    <property type="entry name" value="DNA PRIMASE"/>
    <property type="match status" value="1"/>
</dbReference>
<evidence type="ECO:0000256" key="1">
    <source>
        <dbReference type="ARBA" id="ARBA00022723"/>
    </source>
</evidence>
<proteinExistence type="predicted"/>
<evidence type="ECO:0000313" key="7">
    <source>
        <dbReference type="Proteomes" id="UP000216052"/>
    </source>
</evidence>
<dbReference type="SUPFAM" id="SSF56731">
    <property type="entry name" value="DNA primase core"/>
    <property type="match status" value="1"/>
</dbReference>
<keyword evidence="7" id="KW-1185">Reference proteome</keyword>
<dbReference type="Gene3D" id="3.90.580.10">
    <property type="entry name" value="Zinc finger, CHC2-type domain"/>
    <property type="match status" value="1"/>
</dbReference>
<protein>
    <submittedName>
        <fullName evidence="6">DNA primase</fullName>
        <ecNumber evidence="6">2.7.7.-</ecNumber>
    </submittedName>
</protein>
<dbReference type="InterPro" id="IPR036977">
    <property type="entry name" value="DNA_primase_Znf_CHC2"/>
</dbReference>
<dbReference type="Pfam" id="PF13148">
    <property type="entry name" value="DUF3987"/>
    <property type="match status" value="1"/>
</dbReference>
<feature type="domain" description="Zinc finger CHC2-type" evidence="5">
    <location>
        <begin position="43"/>
        <end position="98"/>
    </location>
</feature>
<feature type="coiled-coil region" evidence="4">
    <location>
        <begin position="408"/>
        <end position="442"/>
    </location>
</feature>
<keyword evidence="2" id="KW-0863">Zinc-finger</keyword>
<accession>A0ABZ3IYB3</accession>
<dbReference type="InterPro" id="IPR002694">
    <property type="entry name" value="Znf_CHC2"/>
</dbReference>
<keyword evidence="4" id="KW-0175">Coiled coil</keyword>
<dbReference type="InterPro" id="IPR025048">
    <property type="entry name" value="DUF3987"/>
</dbReference>
<dbReference type="CDD" id="cd01029">
    <property type="entry name" value="TOPRIM_primases"/>
    <property type="match status" value="1"/>
</dbReference>
<dbReference type="PANTHER" id="PTHR30313">
    <property type="entry name" value="DNA PRIMASE"/>
    <property type="match status" value="1"/>
</dbReference>
<dbReference type="InterPro" id="IPR050219">
    <property type="entry name" value="DnaG_primase"/>
</dbReference>
<keyword evidence="1" id="KW-0479">Metal-binding</keyword>
<dbReference type="Gene3D" id="3.40.1360.10">
    <property type="match status" value="1"/>
</dbReference>
<dbReference type="GO" id="GO:0016779">
    <property type="term" value="F:nucleotidyltransferase activity"/>
    <property type="evidence" value="ECO:0007669"/>
    <property type="project" value="UniProtKB-KW"/>
</dbReference>